<name>A0A1M6LY03_REIAG</name>
<organism evidence="4 5">
    <name type="scientific">Reichenbachiella agariperforans</name>
    <dbReference type="NCBI Taxonomy" id="156994"/>
    <lineage>
        <taxon>Bacteria</taxon>
        <taxon>Pseudomonadati</taxon>
        <taxon>Bacteroidota</taxon>
        <taxon>Cytophagia</taxon>
        <taxon>Cytophagales</taxon>
        <taxon>Reichenbachiellaceae</taxon>
        <taxon>Reichenbachiella</taxon>
    </lineage>
</organism>
<dbReference type="InterPro" id="IPR002048">
    <property type="entry name" value="EF_hand_dom"/>
</dbReference>
<dbReference type="InterPro" id="IPR011992">
    <property type="entry name" value="EF-hand-dom_pair"/>
</dbReference>
<reference evidence="5" key="1">
    <citation type="submission" date="2016-11" db="EMBL/GenBank/DDBJ databases">
        <authorList>
            <person name="Varghese N."/>
            <person name="Submissions S."/>
        </authorList>
    </citation>
    <scope>NUCLEOTIDE SEQUENCE [LARGE SCALE GENOMIC DNA]</scope>
    <source>
        <strain evidence="5">DSM 26134</strain>
    </source>
</reference>
<proteinExistence type="predicted"/>
<evidence type="ECO:0000313" key="5">
    <source>
        <dbReference type="Proteomes" id="UP000184474"/>
    </source>
</evidence>
<dbReference type="RefSeq" id="WP_084190362.1">
    <property type="nucleotide sequence ID" value="NZ_FRAA01000001.1"/>
</dbReference>
<sequence>MKITIKTMALGALIISFTSCASQKNQSSNNEQPRMSQQGGGGQQGGRQQGPPSYDQLLSEMDANEDGMLAKDEVSGPLANDFSKIDTNEDGFLSESEIKNAPRPQRGGGPR</sequence>
<feature type="compositionally biased region" description="Gly residues" evidence="1">
    <location>
        <begin position="38"/>
        <end position="48"/>
    </location>
</feature>
<dbReference type="SUPFAM" id="SSF47473">
    <property type="entry name" value="EF-hand"/>
    <property type="match status" value="1"/>
</dbReference>
<evidence type="ECO:0000259" key="3">
    <source>
        <dbReference type="Pfam" id="PF13202"/>
    </source>
</evidence>
<dbReference type="GO" id="GO:0005509">
    <property type="term" value="F:calcium ion binding"/>
    <property type="evidence" value="ECO:0007669"/>
    <property type="project" value="InterPro"/>
</dbReference>
<feature type="region of interest" description="Disordered" evidence="1">
    <location>
        <begin position="21"/>
        <end position="111"/>
    </location>
</feature>
<protein>
    <submittedName>
        <fullName evidence="4">EF hand</fullName>
    </submittedName>
</protein>
<evidence type="ECO:0000313" key="4">
    <source>
        <dbReference type="EMBL" id="SHJ76062.1"/>
    </source>
</evidence>
<dbReference type="Proteomes" id="UP000184474">
    <property type="component" value="Unassembled WGS sequence"/>
</dbReference>
<gene>
    <name evidence="4" type="ORF">SAMN04488028_1011139</name>
</gene>
<dbReference type="STRING" id="156994.SAMN04488028_1011139"/>
<feature type="signal peptide" evidence="2">
    <location>
        <begin position="1"/>
        <end position="21"/>
    </location>
</feature>
<dbReference type="PROSITE" id="PS00018">
    <property type="entry name" value="EF_HAND_1"/>
    <property type="match status" value="1"/>
</dbReference>
<dbReference type="Gene3D" id="1.10.238.10">
    <property type="entry name" value="EF-hand"/>
    <property type="match status" value="1"/>
</dbReference>
<evidence type="ECO:0000256" key="1">
    <source>
        <dbReference type="SAM" id="MobiDB-lite"/>
    </source>
</evidence>
<evidence type="ECO:0000256" key="2">
    <source>
        <dbReference type="SAM" id="SignalP"/>
    </source>
</evidence>
<keyword evidence="2" id="KW-0732">Signal</keyword>
<keyword evidence="5" id="KW-1185">Reference proteome</keyword>
<dbReference type="InterPro" id="IPR018247">
    <property type="entry name" value="EF_Hand_1_Ca_BS"/>
</dbReference>
<dbReference type="PROSITE" id="PS51257">
    <property type="entry name" value="PROKAR_LIPOPROTEIN"/>
    <property type="match status" value="1"/>
</dbReference>
<accession>A0A1M6LY03</accession>
<feature type="compositionally biased region" description="Polar residues" evidence="1">
    <location>
        <begin position="21"/>
        <end position="36"/>
    </location>
</feature>
<dbReference type="Pfam" id="PF13202">
    <property type="entry name" value="EF-hand_5"/>
    <property type="match status" value="1"/>
</dbReference>
<dbReference type="AlphaFoldDB" id="A0A1M6LY03"/>
<dbReference type="EMBL" id="FRAA01000001">
    <property type="protein sequence ID" value="SHJ76062.1"/>
    <property type="molecule type" value="Genomic_DNA"/>
</dbReference>
<feature type="domain" description="EF-hand" evidence="3">
    <location>
        <begin position="81"/>
        <end position="99"/>
    </location>
</feature>
<feature type="chain" id="PRO_5012160971" evidence="2">
    <location>
        <begin position="22"/>
        <end position="111"/>
    </location>
</feature>